<accession>A0A2R7YVQ6</accession>
<dbReference type="PANTHER" id="PTHR39173:SF1">
    <property type="entry name" value="ACETYLTRANSFERASE"/>
    <property type="match status" value="1"/>
</dbReference>
<dbReference type="Proteomes" id="UP000244867">
    <property type="component" value="Unassembled WGS sequence"/>
</dbReference>
<comment type="caution">
    <text evidence="2">The sequence shown here is derived from an EMBL/GenBank/DDBJ whole genome shotgun (WGS) entry which is preliminary data.</text>
</comment>
<reference evidence="2 3" key="1">
    <citation type="submission" date="2018-03" db="EMBL/GenBank/DDBJ databases">
        <authorList>
            <person name="Keele B.F."/>
        </authorList>
    </citation>
    <scope>NUCLEOTIDE SEQUENCE [LARGE SCALE GENOMIC DNA]</scope>
    <source>
        <strain evidence="2 3">IB-3</strain>
    </source>
</reference>
<feature type="domain" description="N-acetyltransferase" evidence="1">
    <location>
        <begin position="77"/>
        <end position="159"/>
    </location>
</feature>
<name>A0A2R7YVQ6_9ACTN</name>
<dbReference type="GO" id="GO:0016747">
    <property type="term" value="F:acyltransferase activity, transferring groups other than amino-acyl groups"/>
    <property type="evidence" value="ECO:0007669"/>
    <property type="project" value="InterPro"/>
</dbReference>
<dbReference type="PANTHER" id="PTHR39173">
    <property type="entry name" value="ACETYLTRANSFERASE"/>
    <property type="match status" value="1"/>
</dbReference>
<dbReference type="Gene3D" id="3.40.630.30">
    <property type="match status" value="1"/>
</dbReference>
<proteinExistence type="predicted"/>
<organism evidence="2 3">
    <name type="scientific">Nocardioides currus</name>
    <dbReference type="NCBI Taxonomy" id="2133958"/>
    <lineage>
        <taxon>Bacteria</taxon>
        <taxon>Bacillati</taxon>
        <taxon>Actinomycetota</taxon>
        <taxon>Actinomycetes</taxon>
        <taxon>Propionibacteriales</taxon>
        <taxon>Nocardioidaceae</taxon>
        <taxon>Nocardioides</taxon>
    </lineage>
</organism>
<dbReference type="InterPro" id="IPR016181">
    <property type="entry name" value="Acyl_CoA_acyltransferase"/>
</dbReference>
<dbReference type="RefSeq" id="WP_108345202.1">
    <property type="nucleotide sequence ID" value="NZ_PYXZ01000006.1"/>
</dbReference>
<dbReference type="Pfam" id="PF13302">
    <property type="entry name" value="Acetyltransf_3"/>
    <property type="match status" value="1"/>
</dbReference>
<dbReference type="OrthoDB" id="9797989at2"/>
<evidence type="ECO:0000259" key="1">
    <source>
        <dbReference type="Pfam" id="PF13302"/>
    </source>
</evidence>
<dbReference type="AlphaFoldDB" id="A0A2R7YVQ6"/>
<evidence type="ECO:0000313" key="2">
    <source>
        <dbReference type="EMBL" id="PUA80394.1"/>
    </source>
</evidence>
<evidence type="ECO:0000313" key="3">
    <source>
        <dbReference type="Proteomes" id="UP000244867"/>
    </source>
</evidence>
<keyword evidence="3" id="KW-1185">Reference proteome</keyword>
<sequence length="188" mass="21208">MPDLIEPDVRVRESFLESVEEFLAEGRGGENTMLGLWREKFADRWESEDGFADFVAYLHADATPDAPRPDHHVPQSTWWLVEGDRYLGRISCRHALNDWLAEYGGHVGYEIRASARRRGHATWMLRSVLPHVHALGIDPALLTCDDTNVASRKVIEAAGGVFEDQRAQKLRFWVPTDVETAAAAPSQE</sequence>
<dbReference type="SUPFAM" id="SSF55729">
    <property type="entry name" value="Acyl-CoA N-acyltransferases (Nat)"/>
    <property type="match status" value="1"/>
</dbReference>
<dbReference type="EMBL" id="PYXZ01000006">
    <property type="protein sequence ID" value="PUA80394.1"/>
    <property type="molecule type" value="Genomic_DNA"/>
</dbReference>
<keyword evidence="2" id="KW-0808">Transferase</keyword>
<gene>
    <name evidence="2" type="ORF">C7S10_14830</name>
</gene>
<dbReference type="InterPro" id="IPR000182">
    <property type="entry name" value="GNAT_dom"/>
</dbReference>
<protein>
    <submittedName>
        <fullName evidence="2">GNAT family N-acetyltransferase</fullName>
    </submittedName>
</protein>